<dbReference type="AlphaFoldDB" id="A0A346AYX6"/>
<evidence type="ECO:0000256" key="2">
    <source>
        <dbReference type="SAM" id="SignalP"/>
    </source>
</evidence>
<dbReference type="EMBL" id="CP029462">
    <property type="protein sequence ID" value="AXL21069.1"/>
    <property type="molecule type" value="Genomic_DNA"/>
</dbReference>
<feature type="transmembrane region" description="Helical" evidence="1">
    <location>
        <begin position="250"/>
        <end position="271"/>
    </location>
</feature>
<evidence type="ECO:0000256" key="1">
    <source>
        <dbReference type="SAM" id="Phobius"/>
    </source>
</evidence>
<dbReference type="PROSITE" id="PS51257">
    <property type="entry name" value="PROKAR_LIPOPROTEIN"/>
    <property type="match status" value="1"/>
</dbReference>
<evidence type="ECO:0000313" key="4">
    <source>
        <dbReference type="Proteomes" id="UP000254337"/>
    </source>
</evidence>
<reference evidence="3 4" key="1">
    <citation type="submission" date="2018-05" db="EMBL/GenBank/DDBJ databases">
        <title>Complete genome sequence of Megasphaera sp. AJH120T, isolated from the ceca of a chicken.</title>
        <authorList>
            <person name="Maki J."/>
            <person name="Looft T."/>
        </authorList>
    </citation>
    <scope>NUCLEOTIDE SEQUENCE [LARGE SCALE GENOMIC DNA]</scope>
    <source>
        <strain evidence="3 4">AJH120</strain>
    </source>
</reference>
<keyword evidence="2" id="KW-0732">Signal</keyword>
<name>A0A346AYX6_9FIRM</name>
<dbReference type="KEGG" id="meg:DKB62_05520"/>
<gene>
    <name evidence="3" type="ORF">DKB62_05520</name>
</gene>
<keyword evidence="1" id="KW-1133">Transmembrane helix</keyword>
<organism evidence="3 4">
    <name type="scientific">Megasphaera stantonii</name>
    <dbReference type="NCBI Taxonomy" id="2144175"/>
    <lineage>
        <taxon>Bacteria</taxon>
        <taxon>Bacillati</taxon>
        <taxon>Bacillota</taxon>
        <taxon>Negativicutes</taxon>
        <taxon>Veillonellales</taxon>
        <taxon>Veillonellaceae</taxon>
        <taxon>Megasphaera</taxon>
    </lineage>
</organism>
<feature type="chain" id="PRO_5039389600" evidence="2">
    <location>
        <begin position="28"/>
        <end position="512"/>
    </location>
</feature>
<dbReference type="Proteomes" id="UP000254337">
    <property type="component" value="Chromosome"/>
</dbReference>
<protein>
    <submittedName>
        <fullName evidence="3">Uncharacterized protein</fullName>
    </submittedName>
</protein>
<feature type="transmembrane region" description="Helical" evidence="1">
    <location>
        <begin position="283"/>
        <end position="301"/>
    </location>
</feature>
<proteinExistence type="predicted"/>
<evidence type="ECO:0000313" key="3">
    <source>
        <dbReference type="EMBL" id="AXL21069.1"/>
    </source>
</evidence>
<dbReference type="RefSeq" id="WP_107196207.1">
    <property type="nucleotide sequence ID" value="NZ_CP029462.1"/>
</dbReference>
<keyword evidence="4" id="KW-1185">Reference proteome</keyword>
<feature type="signal peptide" evidence="2">
    <location>
        <begin position="1"/>
        <end position="27"/>
    </location>
</feature>
<sequence length="512" mass="56544">MMYKHVMRRAAAACLFVVSGLFLSGCADLHADMTFKDDGSIVLRKDLSFQIPMQADMAASLNQWKQEDRQNGFTVEDTANGYRSSKTYAGIQDIADTGGEFWTPDPEYGEIRLHKGLLYDYYSIHTRIKGQENAALPQAHYEDNIPNFFQVPSSVDVWSYLEYRKQAEREAAQLNEIHNQAVAAAVNSASLDFTMHLPMAVDATNADQVLDDGKTLVWDLKPAFINTQGASAGQDIHMQAQFRIFHQTTAILLGVVCAALVIAAIVCAVLVKRKQPTGQSKPYLIGLAVSIVCLVGLGGLVQSATATQVTFSDSDRIISKALPEGSAYQTLPSPNSLDTAKAMAEDHTLHGEVVAVSEEDDDGYLALFQTTAGPCFVIADKASDSIAVVPFKQSLIHFRTQYTQFSNGKKSYYPLTFIMARQNDTKDSPDVKLGIWQNDMHQIPTYVLIEPDENDVIHVDGNPSSAWNTLTPSHYQVPMKDEINIRMAKIFANHIDSLSKDVRARDVILPNK</sequence>
<dbReference type="OrthoDB" id="2988624at2"/>
<accession>A0A346AYX6</accession>
<keyword evidence="1" id="KW-0812">Transmembrane</keyword>
<keyword evidence="1" id="KW-0472">Membrane</keyword>